<reference evidence="3" key="1">
    <citation type="journal article" date="2015" name="Proc. Natl. Acad. Sci. U.S.A.">
        <title>Genome sequencing of adzuki bean (Vigna angularis) provides insight into high starch and low fat accumulation and domestication.</title>
        <authorList>
            <person name="Yang K."/>
            <person name="Tian Z."/>
            <person name="Chen C."/>
            <person name="Luo L."/>
            <person name="Zhao B."/>
            <person name="Wang Z."/>
            <person name="Yu L."/>
            <person name="Li Y."/>
            <person name="Sun Y."/>
            <person name="Li W."/>
            <person name="Chen Y."/>
            <person name="Li Y."/>
            <person name="Zhang Y."/>
            <person name="Ai D."/>
            <person name="Zhao J."/>
            <person name="Shang C."/>
            <person name="Ma Y."/>
            <person name="Wu B."/>
            <person name="Wang M."/>
            <person name="Gao L."/>
            <person name="Sun D."/>
            <person name="Zhang P."/>
            <person name="Guo F."/>
            <person name="Wang W."/>
            <person name="Li Y."/>
            <person name="Wang J."/>
            <person name="Varshney R.K."/>
            <person name="Wang J."/>
            <person name="Ling H.Q."/>
            <person name="Wan P."/>
        </authorList>
    </citation>
    <scope>NUCLEOTIDE SEQUENCE</scope>
    <source>
        <strain evidence="3">cv. Jingnong 6</strain>
    </source>
</reference>
<proteinExistence type="predicted"/>
<name>A0A0L9TCW3_PHAAN</name>
<gene>
    <name evidence="2" type="ORF">LR48_Vigan477s001100</name>
</gene>
<protein>
    <submittedName>
        <fullName evidence="2">Uncharacterized protein</fullName>
    </submittedName>
</protein>
<organism evidence="2 3">
    <name type="scientific">Phaseolus angularis</name>
    <name type="common">Azuki bean</name>
    <name type="synonym">Vigna angularis</name>
    <dbReference type="NCBI Taxonomy" id="3914"/>
    <lineage>
        <taxon>Eukaryota</taxon>
        <taxon>Viridiplantae</taxon>
        <taxon>Streptophyta</taxon>
        <taxon>Embryophyta</taxon>
        <taxon>Tracheophyta</taxon>
        <taxon>Spermatophyta</taxon>
        <taxon>Magnoliopsida</taxon>
        <taxon>eudicotyledons</taxon>
        <taxon>Gunneridae</taxon>
        <taxon>Pentapetalae</taxon>
        <taxon>rosids</taxon>
        <taxon>fabids</taxon>
        <taxon>Fabales</taxon>
        <taxon>Fabaceae</taxon>
        <taxon>Papilionoideae</taxon>
        <taxon>50 kb inversion clade</taxon>
        <taxon>NPAAA clade</taxon>
        <taxon>indigoferoid/millettioid clade</taxon>
        <taxon>Phaseoleae</taxon>
        <taxon>Vigna</taxon>
    </lineage>
</organism>
<evidence type="ECO:0000313" key="2">
    <source>
        <dbReference type="EMBL" id="KOM27984.1"/>
    </source>
</evidence>
<accession>A0A0L9TCW3</accession>
<feature type="region of interest" description="Disordered" evidence="1">
    <location>
        <begin position="42"/>
        <end position="142"/>
    </location>
</feature>
<dbReference type="EMBL" id="KQ258405">
    <property type="protein sequence ID" value="KOM27984.1"/>
    <property type="molecule type" value="Genomic_DNA"/>
</dbReference>
<sequence length="142" mass="15676">MIYSSFYWIVVPSRFRLRQASHTFDFVFSPTDARPSGLTCARSSGLRGARLSNPTDARPSGLTGARSSSLKGAWPSGLTSARSSSLKDARPSGHTGAHSLRPHKYSTNWPYGAIHKTQGTFKTERQRQSPMYYKSKTDPHGL</sequence>
<evidence type="ECO:0000313" key="3">
    <source>
        <dbReference type="Proteomes" id="UP000053144"/>
    </source>
</evidence>
<dbReference type="Proteomes" id="UP000053144">
    <property type="component" value="Unassembled WGS sequence"/>
</dbReference>
<evidence type="ECO:0000256" key="1">
    <source>
        <dbReference type="SAM" id="MobiDB-lite"/>
    </source>
</evidence>
<dbReference type="AlphaFoldDB" id="A0A0L9TCW3"/>
<dbReference type="Gramene" id="KOM27984">
    <property type="protein sequence ID" value="KOM27984"/>
    <property type="gene ID" value="LR48_Vigan477s001100"/>
</dbReference>